<dbReference type="InterPro" id="IPR011701">
    <property type="entry name" value="MFS"/>
</dbReference>
<dbReference type="SUPFAM" id="SSF103473">
    <property type="entry name" value="MFS general substrate transporter"/>
    <property type="match status" value="1"/>
</dbReference>
<feature type="transmembrane region" description="Helical" evidence="7">
    <location>
        <begin position="211"/>
        <end position="232"/>
    </location>
</feature>
<feature type="transmembrane region" description="Helical" evidence="7">
    <location>
        <begin position="447"/>
        <end position="470"/>
    </location>
</feature>
<reference evidence="8" key="1">
    <citation type="submission" date="2023-02" db="EMBL/GenBank/DDBJ databases">
        <title>Colletotrichum kahawae CIFC_Que2 genome sequencing and assembly.</title>
        <authorList>
            <person name="Baroncelli R."/>
        </authorList>
    </citation>
    <scope>NUCLEOTIDE SEQUENCE</scope>
    <source>
        <strain evidence="8">CIFC_Que2</strain>
    </source>
</reference>
<keyword evidence="3 7" id="KW-0812">Transmembrane</keyword>
<evidence type="ECO:0000256" key="4">
    <source>
        <dbReference type="ARBA" id="ARBA00022989"/>
    </source>
</evidence>
<evidence type="ECO:0000256" key="1">
    <source>
        <dbReference type="ARBA" id="ARBA00004141"/>
    </source>
</evidence>
<feature type="region of interest" description="Disordered" evidence="6">
    <location>
        <begin position="1"/>
        <end position="20"/>
    </location>
</feature>
<dbReference type="GO" id="GO:0022857">
    <property type="term" value="F:transmembrane transporter activity"/>
    <property type="evidence" value="ECO:0007669"/>
    <property type="project" value="InterPro"/>
</dbReference>
<organism evidence="8 9">
    <name type="scientific">Colletotrichum kahawae</name>
    <name type="common">Coffee berry disease fungus</name>
    <dbReference type="NCBI Taxonomy" id="34407"/>
    <lineage>
        <taxon>Eukaryota</taxon>
        <taxon>Fungi</taxon>
        <taxon>Dikarya</taxon>
        <taxon>Ascomycota</taxon>
        <taxon>Pezizomycotina</taxon>
        <taxon>Sordariomycetes</taxon>
        <taxon>Hypocreomycetidae</taxon>
        <taxon>Glomerellales</taxon>
        <taxon>Glomerellaceae</taxon>
        <taxon>Colletotrichum</taxon>
        <taxon>Colletotrichum gloeosporioides species complex</taxon>
    </lineage>
</organism>
<feature type="transmembrane region" description="Helical" evidence="7">
    <location>
        <begin position="154"/>
        <end position="172"/>
    </location>
</feature>
<protein>
    <submittedName>
        <fullName evidence="8">Allantoate permease</fullName>
    </submittedName>
</protein>
<feature type="transmembrane region" description="Helical" evidence="7">
    <location>
        <begin position="414"/>
        <end position="435"/>
    </location>
</feature>
<sequence length="487" mass="53496">MSTKKMGSGIEPCQEEPTAGSVHDLKDADALDDQAAIFLRDHEVEWANYEASEAKRVLRKIDWRLMPLIVGTTIIAAVDVRKISACPPSLLGGTPTDVEVQKILISNAALYGMNKDTHLVGQQYSWVGSIFYFGWLIAEYPANAVLQKLPVGKTVGTAVVAWGGCVMCLAAAQNAAGLMALRFLMGVLESPLFPAVTILNTMWYKKSEQPVRMAITFTGFSSLVTGVVSYGIGHAKTGIASWRLLFLVIGGFTVFWGAILLVWLPDSPLADNFLTGKDKYIALDRKLKWYQVREAFTDYKTYILFIFFLSMNVPTGGLVTFAAQIVSGLGYGKLETTLLGMPTGVMQSLAGFMQAELPHDNKVGRLMAYYFFYFFWGPYATGEQCSPTPEARFLTEYAALSLPMANVSGHTKKLTINDTVFLAYCIANIVGPQIFIEREAPDYTTGYSAIMAFEVVAIACMVAYAVGCMIENRIRDRKEGTEVDVTV</sequence>
<feature type="transmembrane region" description="Helical" evidence="7">
    <location>
        <begin position="244"/>
        <end position="264"/>
    </location>
</feature>
<feature type="transmembrane region" description="Helical" evidence="7">
    <location>
        <begin position="124"/>
        <end position="142"/>
    </location>
</feature>
<dbReference type="EMBL" id="VYYT01000245">
    <property type="protein sequence ID" value="KAK2752932.1"/>
    <property type="molecule type" value="Genomic_DNA"/>
</dbReference>
<dbReference type="InterPro" id="IPR036259">
    <property type="entry name" value="MFS_trans_sf"/>
</dbReference>
<dbReference type="PANTHER" id="PTHR43791:SF36">
    <property type="entry name" value="TRANSPORTER, PUTATIVE (AFU_ORTHOLOGUE AFUA_6G08340)-RELATED"/>
    <property type="match status" value="1"/>
</dbReference>
<dbReference type="Gene3D" id="1.20.1250.20">
    <property type="entry name" value="MFS general substrate transporter like domains"/>
    <property type="match status" value="1"/>
</dbReference>
<keyword evidence="5 7" id="KW-0472">Membrane</keyword>
<dbReference type="GO" id="GO:0016020">
    <property type="term" value="C:membrane"/>
    <property type="evidence" value="ECO:0007669"/>
    <property type="project" value="UniProtKB-SubCell"/>
</dbReference>
<evidence type="ECO:0000256" key="5">
    <source>
        <dbReference type="ARBA" id="ARBA00023136"/>
    </source>
</evidence>
<comment type="subcellular location">
    <subcellularLocation>
        <location evidence="1">Membrane</location>
        <topology evidence="1">Multi-pass membrane protein</topology>
    </subcellularLocation>
</comment>
<accession>A0AAD9YAX4</accession>
<evidence type="ECO:0000256" key="2">
    <source>
        <dbReference type="ARBA" id="ARBA00022448"/>
    </source>
</evidence>
<evidence type="ECO:0000313" key="8">
    <source>
        <dbReference type="EMBL" id="KAK2752932.1"/>
    </source>
</evidence>
<keyword evidence="2" id="KW-0813">Transport</keyword>
<dbReference type="AlphaFoldDB" id="A0AAD9YAX4"/>
<keyword evidence="9" id="KW-1185">Reference proteome</keyword>
<evidence type="ECO:0000256" key="3">
    <source>
        <dbReference type="ARBA" id="ARBA00022692"/>
    </source>
</evidence>
<evidence type="ECO:0000313" key="9">
    <source>
        <dbReference type="Proteomes" id="UP001281614"/>
    </source>
</evidence>
<evidence type="ECO:0000256" key="7">
    <source>
        <dbReference type="SAM" id="Phobius"/>
    </source>
</evidence>
<comment type="caution">
    <text evidence="8">The sequence shown here is derived from an EMBL/GenBank/DDBJ whole genome shotgun (WGS) entry which is preliminary data.</text>
</comment>
<gene>
    <name evidence="8" type="ORF">CKAH01_06173</name>
</gene>
<dbReference type="Pfam" id="PF07690">
    <property type="entry name" value="MFS_1"/>
    <property type="match status" value="1"/>
</dbReference>
<feature type="transmembrane region" description="Helical" evidence="7">
    <location>
        <begin position="302"/>
        <end position="323"/>
    </location>
</feature>
<name>A0AAD9YAX4_COLKA</name>
<proteinExistence type="predicted"/>
<keyword evidence="4 7" id="KW-1133">Transmembrane helix</keyword>
<evidence type="ECO:0000256" key="6">
    <source>
        <dbReference type="SAM" id="MobiDB-lite"/>
    </source>
</evidence>
<dbReference type="PANTHER" id="PTHR43791">
    <property type="entry name" value="PERMEASE-RELATED"/>
    <property type="match status" value="1"/>
</dbReference>
<dbReference type="Proteomes" id="UP001281614">
    <property type="component" value="Unassembled WGS sequence"/>
</dbReference>